<evidence type="ECO:0000256" key="2">
    <source>
        <dbReference type="ARBA" id="ARBA00004496"/>
    </source>
</evidence>
<dbReference type="FunFam" id="3.40.50.1100:FF:000006">
    <property type="entry name" value="Cysteine synthase"/>
    <property type="match status" value="1"/>
</dbReference>
<keyword evidence="9 14" id="KW-0663">Pyridoxal phosphate</keyword>
<comment type="cofactor">
    <cofactor evidence="1 14 15">
        <name>pyridoxal 5'-phosphate</name>
        <dbReference type="ChEBI" id="CHEBI:597326"/>
    </cofactor>
</comment>
<comment type="similarity">
    <text evidence="4">Belongs to the universal ribosomal protein uS13 family.</text>
</comment>
<evidence type="ECO:0000256" key="15">
    <source>
        <dbReference type="RuleBase" id="RU003985"/>
    </source>
</evidence>
<evidence type="ECO:0000256" key="8">
    <source>
        <dbReference type="ARBA" id="ARBA00022679"/>
    </source>
</evidence>
<keyword evidence="6" id="KW-0963">Cytoplasm</keyword>
<feature type="domain" description="Tryptophan synthase beta chain-like PALP" evidence="16">
    <location>
        <begin position="12"/>
        <end position="268"/>
    </location>
</feature>
<dbReference type="InterPro" id="IPR005859">
    <property type="entry name" value="CysK"/>
</dbReference>
<dbReference type="GO" id="GO:0003723">
    <property type="term" value="F:RNA binding"/>
    <property type="evidence" value="ECO:0007669"/>
    <property type="project" value="InterPro"/>
</dbReference>
<dbReference type="InterPro" id="IPR001216">
    <property type="entry name" value="P-phosphate_BS"/>
</dbReference>
<dbReference type="OrthoDB" id="19329at2759"/>
<evidence type="ECO:0000256" key="7">
    <source>
        <dbReference type="ARBA" id="ARBA00022605"/>
    </source>
</evidence>
<evidence type="ECO:0000256" key="11">
    <source>
        <dbReference type="ARBA" id="ARBA00023192"/>
    </source>
</evidence>
<dbReference type="InterPro" id="IPR036052">
    <property type="entry name" value="TrpB-like_PALP_sf"/>
</dbReference>
<comment type="caution">
    <text evidence="17">The sequence shown here is derived from an EMBL/GenBank/DDBJ whole genome shotgun (WGS) entry which is preliminary data.</text>
</comment>
<comment type="similarity">
    <text evidence="3 15">Belongs to the cysteine synthase/cystathionine beta-synthase family.</text>
</comment>
<dbReference type="FunFam" id="3.40.50.1100:FF:000130">
    <property type="entry name" value="Cysteine synthase"/>
    <property type="match status" value="1"/>
</dbReference>
<keyword evidence="11 15" id="KW-0198">Cysteine biosynthesis</keyword>
<dbReference type="PROSITE" id="PS00901">
    <property type="entry name" value="CYS_SYNTHASE"/>
    <property type="match status" value="1"/>
</dbReference>
<dbReference type="Gene3D" id="4.10.910.10">
    <property type="entry name" value="30s ribosomal protein s13, domain 2"/>
    <property type="match status" value="1"/>
</dbReference>
<dbReference type="PROSITE" id="PS50159">
    <property type="entry name" value="RIBOSOMAL_S13_2"/>
    <property type="match status" value="1"/>
</dbReference>
<dbReference type="GO" id="GO:0006412">
    <property type="term" value="P:translation"/>
    <property type="evidence" value="ECO:0007669"/>
    <property type="project" value="InterPro"/>
</dbReference>
<dbReference type="InterPro" id="IPR001892">
    <property type="entry name" value="Ribosomal_uS13"/>
</dbReference>
<dbReference type="Proteomes" id="UP000636800">
    <property type="component" value="Chromosome 1"/>
</dbReference>
<keyword evidence="8 15" id="KW-0808">Transferase</keyword>
<dbReference type="GO" id="GO:0004124">
    <property type="term" value="F:cysteine synthase activity"/>
    <property type="evidence" value="ECO:0007669"/>
    <property type="project" value="UniProtKB-UniRule"/>
</dbReference>
<dbReference type="GO" id="GO:0005840">
    <property type="term" value="C:ribosome"/>
    <property type="evidence" value="ECO:0007669"/>
    <property type="project" value="UniProtKB-KW"/>
</dbReference>
<evidence type="ECO:0000313" key="18">
    <source>
        <dbReference type="Proteomes" id="UP000636800"/>
    </source>
</evidence>
<dbReference type="InterPro" id="IPR050214">
    <property type="entry name" value="Cys_Synth/Cystath_Beta-Synth"/>
</dbReference>
<dbReference type="InterPro" id="IPR018269">
    <property type="entry name" value="Ribosomal_uS13_CS"/>
</dbReference>
<dbReference type="NCBIfam" id="TIGR01139">
    <property type="entry name" value="cysK"/>
    <property type="match status" value="1"/>
</dbReference>
<dbReference type="EMBL" id="JADCNL010000001">
    <property type="protein sequence ID" value="KAG0496285.1"/>
    <property type="molecule type" value="Genomic_DNA"/>
</dbReference>
<evidence type="ECO:0000256" key="9">
    <source>
        <dbReference type="ARBA" id="ARBA00022898"/>
    </source>
</evidence>
<comment type="catalytic activity">
    <reaction evidence="15">
        <text>O-acetyl-L-serine + hydrogen sulfide = L-cysteine + acetate</text>
        <dbReference type="Rhea" id="RHEA:14829"/>
        <dbReference type="ChEBI" id="CHEBI:29919"/>
        <dbReference type="ChEBI" id="CHEBI:30089"/>
        <dbReference type="ChEBI" id="CHEBI:35235"/>
        <dbReference type="ChEBI" id="CHEBI:58340"/>
        <dbReference type="EC" id="2.5.1.47"/>
    </reaction>
</comment>
<name>A0A835VGM2_VANPL</name>
<keyword evidence="7 15" id="KW-0028">Amino-acid biosynthesis</keyword>
<dbReference type="FunFam" id="1.10.8.50:FF:000002">
    <property type="entry name" value="40S ribosomal protein S18"/>
    <property type="match status" value="1"/>
</dbReference>
<dbReference type="InterPro" id="IPR005856">
    <property type="entry name" value="Cys_synth"/>
</dbReference>
<dbReference type="GO" id="GO:0006535">
    <property type="term" value="P:cysteine biosynthetic process from serine"/>
    <property type="evidence" value="ECO:0007669"/>
    <property type="project" value="UniProtKB-UniRule"/>
</dbReference>
<protein>
    <recommendedName>
        <fullName evidence="5 15">Cysteine synthase</fullName>
        <ecNumber evidence="15">2.5.1.47</ecNumber>
    </recommendedName>
</protein>
<dbReference type="AlphaFoldDB" id="A0A835VGM2"/>
<feature type="modified residue" description="N6-(pyridoxal phosphate)lysine" evidence="14">
    <location>
        <position position="49"/>
    </location>
</feature>
<dbReference type="CDD" id="cd01561">
    <property type="entry name" value="CBS_like"/>
    <property type="match status" value="1"/>
</dbReference>
<dbReference type="SUPFAM" id="SSF53686">
    <property type="entry name" value="Tryptophan synthase beta subunit-like PLP-dependent enzymes"/>
    <property type="match status" value="1"/>
</dbReference>
<evidence type="ECO:0000256" key="14">
    <source>
        <dbReference type="PIRSR" id="PIRSR605856-51"/>
    </source>
</evidence>
<accession>A0A835VGM2</accession>
<dbReference type="PANTHER" id="PTHR10314">
    <property type="entry name" value="CYSTATHIONINE BETA-SYNTHASE"/>
    <property type="match status" value="1"/>
</dbReference>
<dbReference type="EC" id="2.5.1.47" evidence="15"/>
<sequence length="419" mass="45626">MGEVGSTIAKDVTELIGNTPLVYLNNVTGGCRALIAAKLEMMEPCSSVKDRIGYSMITDAEEKGLITPGKSVLIEPTSGNTGIGLAFIAAAKGYKLVLTMPASMSLERRIILKAFGAELVLTDPVLGMKGAVQKAEELAAKTPNSYILQQFENPANPKIHYETTGPEIWKGTRGKIDAFVSGIGTGGTVTGVGKYLKEQNPDIKIYGVEPSESAVLSGGKPGPHKIQGIGAGFIPGVLDLDLIDEVVQVSSDEAIETAKLLALKEGLLSLIANEDFQHILRVLNTNVDGKKKIMFALTSIKGIGRRFANIVCKKADVDMNKRAGELTAAELENLMTIVANPRQFKIPDWFLNRKKDYKDGRYSQVVSNALDMKLRDDLERLKKIRNHRGLRHYWGLRVRGQHTKTTGRRGKTVGVSKKR</sequence>
<dbReference type="PROSITE" id="PS00646">
    <property type="entry name" value="RIBOSOMAL_S13_1"/>
    <property type="match status" value="1"/>
</dbReference>
<dbReference type="GO" id="GO:0003735">
    <property type="term" value="F:structural constituent of ribosome"/>
    <property type="evidence" value="ECO:0007669"/>
    <property type="project" value="InterPro"/>
</dbReference>
<evidence type="ECO:0000256" key="13">
    <source>
        <dbReference type="ARBA" id="ARBA00029440"/>
    </source>
</evidence>
<dbReference type="FunFam" id="4.10.910.10:FF:000002">
    <property type="entry name" value="40S ribosomal protein S18"/>
    <property type="match status" value="1"/>
</dbReference>
<evidence type="ECO:0000313" key="17">
    <source>
        <dbReference type="EMBL" id="KAG0496285.1"/>
    </source>
</evidence>
<evidence type="ECO:0000256" key="10">
    <source>
        <dbReference type="ARBA" id="ARBA00022980"/>
    </source>
</evidence>
<dbReference type="SUPFAM" id="SSF46946">
    <property type="entry name" value="S13-like H2TH domain"/>
    <property type="match status" value="1"/>
</dbReference>
<keyword evidence="12" id="KW-0687">Ribonucleoprotein</keyword>
<keyword evidence="18" id="KW-1185">Reference proteome</keyword>
<dbReference type="Pfam" id="PF00416">
    <property type="entry name" value="Ribosomal_S13"/>
    <property type="match status" value="1"/>
</dbReference>
<comment type="pathway">
    <text evidence="13">Amino-acid biosynthesis.</text>
</comment>
<dbReference type="GO" id="GO:0005737">
    <property type="term" value="C:cytoplasm"/>
    <property type="evidence" value="ECO:0007669"/>
    <property type="project" value="UniProtKB-SubCell"/>
</dbReference>
<dbReference type="InterPro" id="IPR001926">
    <property type="entry name" value="TrpB-like_PALP"/>
</dbReference>
<dbReference type="HAMAP" id="MF_01315">
    <property type="entry name" value="Ribosomal_uS13"/>
    <property type="match status" value="1"/>
</dbReference>
<evidence type="ECO:0000256" key="12">
    <source>
        <dbReference type="ARBA" id="ARBA00023274"/>
    </source>
</evidence>
<evidence type="ECO:0000256" key="1">
    <source>
        <dbReference type="ARBA" id="ARBA00001933"/>
    </source>
</evidence>
<organism evidence="17 18">
    <name type="scientific">Vanilla planifolia</name>
    <name type="common">Vanilla</name>
    <dbReference type="NCBI Taxonomy" id="51239"/>
    <lineage>
        <taxon>Eukaryota</taxon>
        <taxon>Viridiplantae</taxon>
        <taxon>Streptophyta</taxon>
        <taxon>Embryophyta</taxon>
        <taxon>Tracheophyta</taxon>
        <taxon>Spermatophyta</taxon>
        <taxon>Magnoliopsida</taxon>
        <taxon>Liliopsida</taxon>
        <taxon>Asparagales</taxon>
        <taxon>Orchidaceae</taxon>
        <taxon>Vanilloideae</taxon>
        <taxon>Vanilleae</taxon>
        <taxon>Vanilla</taxon>
    </lineage>
</organism>
<evidence type="ECO:0000256" key="3">
    <source>
        <dbReference type="ARBA" id="ARBA00007103"/>
    </source>
</evidence>
<dbReference type="Pfam" id="PF00291">
    <property type="entry name" value="PALP"/>
    <property type="match status" value="1"/>
</dbReference>
<dbReference type="GO" id="GO:1990904">
    <property type="term" value="C:ribonucleoprotein complex"/>
    <property type="evidence" value="ECO:0007669"/>
    <property type="project" value="UniProtKB-KW"/>
</dbReference>
<comment type="subcellular location">
    <subcellularLocation>
        <location evidence="2">Cytoplasm</location>
    </subcellularLocation>
</comment>
<evidence type="ECO:0000256" key="4">
    <source>
        <dbReference type="ARBA" id="ARBA00008080"/>
    </source>
</evidence>
<dbReference type="Gene3D" id="1.10.8.50">
    <property type="match status" value="1"/>
</dbReference>
<proteinExistence type="inferred from homology"/>
<evidence type="ECO:0000259" key="16">
    <source>
        <dbReference type="Pfam" id="PF00291"/>
    </source>
</evidence>
<dbReference type="InterPro" id="IPR027437">
    <property type="entry name" value="Rbsml_uS13_C"/>
</dbReference>
<dbReference type="InterPro" id="IPR010979">
    <property type="entry name" value="Ribosomal_uS13-like_H2TH"/>
</dbReference>
<dbReference type="NCBIfam" id="TIGR01136">
    <property type="entry name" value="cysKM"/>
    <property type="match status" value="1"/>
</dbReference>
<evidence type="ECO:0000256" key="6">
    <source>
        <dbReference type="ARBA" id="ARBA00022490"/>
    </source>
</evidence>
<dbReference type="Gene3D" id="3.40.50.1100">
    <property type="match status" value="2"/>
</dbReference>
<evidence type="ECO:0000256" key="5">
    <source>
        <dbReference type="ARBA" id="ARBA00019371"/>
    </source>
</evidence>
<gene>
    <name evidence="17" type="ORF">HPP92_000976</name>
</gene>
<dbReference type="NCBIfam" id="NF003140">
    <property type="entry name" value="PRK04053.1"/>
    <property type="match status" value="1"/>
</dbReference>
<keyword evidence="10" id="KW-0689">Ribosomal protein</keyword>
<reference evidence="17 18" key="1">
    <citation type="journal article" date="2020" name="Nat. Food">
        <title>A phased Vanilla planifolia genome enables genetic improvement of flavour and production.</title>
        <authorList>
            <person name="Hasing T."/>
            <person name="Tang H."/>
            <person name="Brym M."/>
            <person name="Khazi F."/>
            <person name="Huang T."/>
            <person name="Chambers A.H."/>
        </authorList>
    </citation>
    <scope>NUCLEOTIDE SEQUENCE [LARGE SCALE GENOMIC DNA]</scope>
    <source>
        <tissue evidence="17">Leaf</tissue>
    </source>
</reference>